<keyword evidence="4 8" id="KW-0812">Transmembrane</keyword>
<feature type="chain" id="PRO_5011652207" evidence="10">
    <location>
        <begin position="23"/>
        <end position="1071"/>
    </location>
</feature>
<keyword evidence="5 9" id="KW-0798">TonB box</keyword>
<dbReference type="EMBL" id="FOJG01000001">
    <property type="protein sequence ID" value="SEW32762.1"/>
    <property type="molecule type" value="Genomic_DNA"/>
</dbReference>
<dbReference type="Gene3D" id="2.170.130.10">
    <property type="entry name" value="TonB-dependent receptor, plug domain"/>
    <property type="match status" value="1"/>
</dbReference>
<dbReference type="Pfam" id="PF13715">
    <property type="entry name" value="CarbopepD_reg_2"/>
    <property type="match status" value="1"/>
</dbReference>
<dbReference type="Pfam" id="PF00593">
    <property type="entry name" value="TonB_dep_Rec_b-barrel"/>
    <property type="match status" value="1"/>
</dbReference>
<comment type="subcellular location">
    <subcellularLocation>
        <location evidence="1 8">Cell outer membrane</location>
        <topology evidence="1 8">Multi-pass membrane protein</topology>
    </subcellularLocation>
</comment>
<dbReference type="OrthoDB" id="9768177at2"/>
<keyword evidence="2 8" id="KW-0813">Transport</keyword>
<dbReference type="RefSeq" id="WP_089893598.1">
    <property type="nucleotide sequence ID" value="NZ_FOJG01000001.1"/>
</dbReference>
<comment type="similarity">
    <text evidence="8 9">Belongs to the TonB-dependent receptor family.</text>
</comment>
<keyword evidence="10" id="KW-0732">Signal</keyword>
<feature type="domain" description="TonB-dependent receptor plug" evidence="12">
    <location>
        <begin position="116"/>
        <end position="221"/>
    </location>
</feature>
<evidence type="ECO:0000256" key="7">
    <source>
        <dbReference type="ARBA" id="ARBA00023237"/>
    </source>
</evidence>
<dbReference type="Gene3D" id="2.60.40.1120">
    <property type="entry name" value="Carboxypeptidase-like, regulatory domain"/>
    <property type="match status" value="1"/>
</dbReference>
<evidence type="ECO:0000256" key="5">
    <source>
        <dbReference type="ARBA" id="ARBA00023077"/>
    </source>
</evidence>
<dbReference type="NCBIfam" id="TIGR04057">
    <property type="entry name" value="SusC_RagA_signa"/>
    <property type="match status" value="1"/>
</dbReference>
<evidence type="ECO:0000313" key="14">
    <source>
        <dbReference type="Proteomes" id="UP000199310"/>
    </source>
</evidence>
<evidence type="ECO:0000256" key="4">
    <source>
        <dbReference type="ARBA" id="ARBA00022692"/>
    </source>
</evidence>
<feature type="signal peptide" evidence="10">
    <location>
        <begin position="1"/>
        <end position="22"/>
    </location>
</feature>
<gene>
    <name evidence="13" type="ORF">SAMN04488122_1899</name>
</gene>
<dbReference type="STRING" id="29529.SAMN04488122_1899"/>
<dbReference type="InterPro" id="IPR036942">
    <property type="entry name" value="Beta-barrel_TonB_sf"/>
</dbReference>
<dbReference type="InterPro" id="IPR008969">
    <property type="entry name" value="CarboxyPept-like_regulatory"/>
</dbReference>
<dbReference type="InterPro" id="IPR023997">
    <property type="entry name" value="TonB-dep_OMP_SusC/RagA_CS"/>
</dbReference>
<dbReference type="InterPro" id="IPR000531">
    <property type="entry name" value="Beta-barrel_TonB"/>
</dbReference>
<reference evidence="14" key="1">
    <citation type="submission" date="2016-10" db="EMBL/GenBank/DDBJ databases">
        <authorList>
            <person name="Varghese N."/>
            <person name="Submissions S."/>
        </authorList>
    </citation>
    <scope>NUCLEOTIDE SEQUENCE [LARGE SCALE GENOMIC DNA]</scope>
    <source>
        <strain evidence="14">DSM 3695</strain>
    </source>
</reference>
<keyword evidence="14" id="KW-1185">Reference proteome</keyword>
<dbReference type="SUPFAM" id="SSF56935">
    <property type="entry name" value="Porins"/>
    <property type="match status" value="1"/>
</dbReference>
<evidence type="ECO:0000256" key="2">
    <source>
        <dbReference type="ARBA" id="ARBA00022448"/>
    </source>
</evidence>
<evidence type="ECO:0000313" key="13">
    <source>
        <dbReference type="EMBL" id="SEW32762.1"/>
    </source>
</evidence>
<dbReference type="Proteomes" id="UP000199310">
    <property type="component" value="Unassembled WGS sequence"/>
</dbReference>
<keyword evidence="3 8" id="KW-1134">Transmembrane beta strand</keyword>
<evidence type="ECO:0000256" key="10">
    <source>
        <dbReference type="SAM" id="SignalP"/>
    </source>
</evidence>
<evidence type="ECO:0000256" key="6">
    <source>
        <dbReference type="ARBA" id="ARBA00023136"/>
    </source>
</evidence>
<protein>
    <submittedName>
        <fullName evidence="13">TonB-linked outer membrane protein, SusC/RagA family</fullName>
    </submittedName>
</protein>
<sequence length="1071" mass="116208">MKKFLQSTFIPLLLLFASVSWAQNRTVTGKVTDETGSPIPGASVTAKVSQKAIAADNNGVFSLAVGPDEKVLNISAVGYATATVAIGTAPLAVQLQPSNKELGEVVVVGYGTQKVTQISGAIATVKGSDIANLRPVRAEEALQGRASGVSVIQSGSPGAKPTVLIRGIPSYSGSDPLVVIDGVPQTLDDLNALNAADIESINVLKDAATTAIYGVKGGNGVIMVTTRSGKRNQKPEILVNANYGIQEVFKTIGVLNATEYAGIINEGSTASGGDVIFPDLGKMGVGTNWQKQIFHQAPIQNYNVSARGGSDKITYFVSGGYLGQDGIVAGGSKSNFNRINGTANITADITSRLKVIVNTSFTNIKNKGIQENSFNSIIGSALNFDPTVPVYNDVPNTPGKYSFSNLLKSEIFNPLTKLENTYNTSSGNKLFGKVELQYDILKNLKATTRFGYTNYDQTGKNFTPLVFYGPLNVENTMGVDGNAIPLKNELGMIAGYTHNGVNEFKNSAASFTSETYLNYNFNIARDHHFDAVAGISFFKSTNNGMTVSRQDVPFNSWEFADYNAATGINTPAIPYIRDTVINGEPLKYYNSKGDIPANLNGQGATKYYGFRKNLSYFGRLNYDYQDKYLASVTMRRDGSFAFGTDNKFADFLSGSLGWIASSENFFHSNFINYLKIRGSYGTVGNENTNPAFPRIVTGGPNYDDGNNNGYTFGNTFLSGSTVGSYANTSLSWEKQIQYNAGFDVTFFHNKFSLSADYFQKSVKGLLFKPVVSLFLGTAKVPDANIGSTKSSGIDLNLGYNDRIGKDVSISTNVTFTTSKNEVTGTNSDNSFVLYGGNYFNGQSQNVTAFETGKAPGYFYGFKTAGLFQSADEINKAPKQSGAQPGDIRFVDVNGDGVINDKDKTNIGNPFPKFTLGWNLSLNYKNFDLNVFTYASIGNDIYRAYERNATYTNKFRDILNRWTGPGSTNDARYPRYSFTDANNNVRVSDRYVEDGSFVKLKNIQLGYTFPSSILNRSGFKQIRLFAQVKNAYTFTRYSGFDPEIAGGIMDSGIDRGAYPQARTWSLGIDLKL</sequence>
<keyword evidence="7 8" id="KW-0998">Cell outer membrane</keyword>
<dbReference type="InterPro" id="IPR012910">
    <property type="entry name" value="Plug_dom"/>
</dbReference>
<dbReference type="AlphaFoldDB" id="A0A1I0QY50"/>
<proteinExistence type="inferred from homology"/>
<keyword evidence="6 8" id="KW-0472">Membrane</keyword>
<dbReference type="Gene3D" id="2.40.170.20">
    <property type="entry name" value="TonB-dependent receptor, beta-barrel domain"/>
    <property type="match status" value="1"/>
</dbReference>
<evidence type="ECO:0000256" key="9">
    <source>
        <dbReference type="RuleBase" id="RU003357"/>
    </source>
</evidence>
<organism evidence="13 14">
    <name type="scientific">Chitinophaga arvensicola</name>
    <dbReference type="NCBI Taxonomy" id="29529"/>
    <lineage>
        <taxon>Bacteria</taxon>
        <taxon>Pseudomonadati</taxon>
        <taxon>Bacteroidota</taxon>
        <taxon>Chitinophagia</taxon>
        <taxon>Chitinophagales</taxon>
        <taxon>Chitinophagaceae</taxon>
        <taxon>Chitinophaga</taxon>
    </lineage>
</organism>
<evidence type="ECO:0000259" key="11">
    <source>
        <dbReference type="Pfam" id="PF00593"/>
    </source>
</evidence>
<name>A0A1I0QY50_9BACT</name>
<dbReference type="InterPro" id="IPR023996">
    <property type="entry name" value="TonB-dep_OMP_SusC/RagA"/>
</dbReference>
<dbReference type="PROSITE" id="PS52016">
    <property type="entry name" value="TONB_DEPENDENT_REC_3"/>
    <property type="match status" value="1"/>
</dbReference>
<dbReference type="GO" id="GO:0009279">
    <property type="term" value="C:cell outer membrane"/>
    <property type="evidence" value="ECO:0007669"/>
    <property type="project" value="UniProtKB-SubCell"/>
</dbReference>
<evidence type="ECO:0000259" key="12">
    <source>
        <dbReference type="Pfam" id="PF07715"/>
    </source>
</evidence>
<dbReference type="NCBIfam" id="TIGR04056">
    <property type="entry name" value="OMP_RagA_SusC"/>
    <property type="match status" value="1"/>
</dbReference>
<dbReference type="InterPro" id="IPR039426">
    <property type="entry name" value="TonB-dep_rcpt-like"/>
</dbReference>
<evidence type="ECO:0000256" key="3">
    <source>
        <dbReference type="ARBA" id="ARBA00022452"/>
    </source>
</evidence>
<dbReference type="Pfam" id="PF07715">
    <property type="entry name" value="Plug"/>
    <property type="match status" value="1"/>
</dbReference>
<evidence type="ECO:0000256" key="8">
    <source>
        <dbReference type="PROSITE-ProRule" id="PRU01360"/>
    </source>
</evidence>
<accession>A0A1I0QY50</accession>
<dbReference type="SUPFAM" id="SSF49464">
    <property type="entry name" value="Carboxypeptidase regulatory domain-like"/>
    <property type="match status" value="1"/>
</dbReference>
<evidence type="ECO:0000256" key="1">
    <source>
        <dbReference type="ARBA" id="ARBA00004571"/>
    </source>
</evidence>
<dbReference type="InterPro" id="IPR037066">
    <property type="entry name" value="Plug_dom_sf"/>
</dbReference>
<feature type="domain" description="TonB-dependent receptor-like beta-barrel" evidence="11">
    <location>
        <begin position="444"/>
        <end position="928"/>
    </location>
</feature>